<dbReference type="AlphaFoldDB" id="A0A6G3T1E7"/>
<protein>
    <submittedName>
        <fullName evidence="2">Uncharacterized protein</fullName>
    </submittedName>
</protein>
<evidence type="ECO:0000256" key="1">
    <source>
        <dbReference type="SAM" id="MobiDB-lite"/>
    </source>
</evidence>
<evidence type="ECO:0000313" key="2">
    <source>
        <dbReference type="EMBL" id="NEB88991.1"/>
    </source>
</evidence>
<dbReference type="EMBL" id="JAAGMK010000946">
    <property type="protein sequence ID" value="NEB88991.1"/>
    <property type="molecule type" value="Genomic_DNA"/>
</dbReference>
<feature type="region of interest" description="Disordered" evidence="1">
    <location>
        <begin position="69"/>
        <end position="110"/>
    </location>
</feature>
<sequence>MSAVTQHLLDAVFPTVREISHLLVDIARWGGHHRSAPPNSPPKMLMTAASRCLDALALADRADIRVLRDEYDPAPKVPQSGTESTPGLPPSPPASHPASAPHRPAGRHTP</sequence>
<accession>A0A6G3T1E7</accession>
<reference evidence="2" key="1">
    <citation type="submission" date="2020-01" db="EMBL/GenBank/DDBJ databases">
        <title>Insect and environment-associated Actinomycetes.</title>
        <authorList>
            <person name="Currrie C."/>
            <person name="Chevrette M."/>
            <person name="Carlson C."/>
            <person name="Stubbendieck R."/>
            <person name="Wendt-Pienkowski E."/>
        </authorList>
    </citation>
    <scope>NUCLEOTIDE SEQUENCE</scope>
    <source>
        <strain evidence="2">SID505</strain>
    </source>
</reference>
<comment type="caution">
    <text evidence="2">The sequence shown here is derived from an EMBL/GenBank/DDBJ whole genome shotgun (WGS) entry which is preliminary data.</text>
</comment>
<organism evidence="2">
    <name type="scientific">Streptomyces anulatus</name>
    <name type="common">Streptomyces chrysomallus</name>
    <dbReference type="NCBI Taxonomy" id="1892"/>
    <lineage>
        <taxon>Bacteria</taxon>
        <taxon>Bacillati</taxon>
        <taxon>Actinomycetota</taxon>
        <taxon>Actinomycetes</taxon>
        <taxon>Kitasatosporales</taxon>
        <taxon>Streptomycetaceae</taxon>
        <taxon>Streptomyces</taxon>
    </lineage>
</organism>
<gene>
    <name evidence="2" type="ORF">G3I43_33225</name>
</gene>
<name>A0A6G3T1E7_STRAQ</name>
<proteinExistence type="predicted"/>